<evidence type="ECO:0000256" key="2">
    <source>
        <dbReference type="ARBA" id="ARBA00022723"/>
    </source>
</evidence>
<keyword evidence="1 6" id="KW-0409">Iron storage</keyword>
<protein>
    <recommendedName>
        <fullName evidence="6">Ferritin</fullName>
    </recommendedName>
</protein>
<dbReference type="InterPro" id="IPR012347">
    <property type="entry name" value="Ferritin-like"/>
</dbReference>
<comment type="caution">
    <text evidence="8">The sequence shown here is derived from an EMBL/GenBank/DDBJ whole genome shotgun (WGS) entry which is preliminary data.</text>
</comment>
<dbReference type="GO" id="GO:0008199">
    <property type="term" value="F:ferric iron binding"/>
    <property type="evidence" value="ECO:0007669"/>
    <property type="project" value="InterPro"/>
</dbReference>
<dbReference type="PROSITE" id="PS50905">
    <property type="entry name" value="FERRITIN_LIKE"/>
    <property type="match status" value="1"/>
</dbReference>
<evidence type="ECO:0000256" key="5">
    <source>
        <dbReference type="PIRSR" id="PIRSR601519-1"/>
    </source>
</evidence>
<keyword evidence="3" id="KW-0560">Oxidoreductase</keyword>
<feature type="binding site" evidence="5">
    <location>
        <position position="61"/>
    </location>
    <ligand>
        <name>Fe cation</name>
        <dbReference type="ChEBI" id="CHEBI:24875"/>
        <label>1</label>
    </ligand>
</feature>
<evidence type="ECO:0000256" key="3">
    <source>
        <dbReference type="ARBA" id="ARBA00023002"/>
    </source>
</evidence>
<feature type="binding site" evidence="5">
    <location>
        <position position="64"/>
    </location>
    <ligand>
        <name>Fe cation</name>
        <dbReference type="ChEBI" id="CHEBI:24875"/>
        <label>1</label>
    </ligand>
</feature>
<dbReference type="PANTHER" id="PTHR11431:SF127">
    <property type="entry name" value="BACTERIAL NON-HEME FERRITIN"/>
    <property type="match status" value="1"/>
</dbReference>
<dbReference type="CDD" id="cd01055">
    <property type="entry name" value="Nonheme_Ferritin"/>
    <property type="match status" value="1"/>
</dbReference>
<dbReference type="GO" id="GO:0006879">
    <property type="term" value="P:intracellular iron ion homeostasis"/>
    <property type="evidence" value="ECO:0007669"/>
    <property type="project" value="UniProtKB-KW"/>
</dbReference>
<organism evidence="8 9">
    <name type="scientific">Sediminihabitans luteus</name>
    <dbReference type="NCBI Taxonomy" id="1138585"/>
    <lineage>
        <taxon>Bacteria</taxon>
        <taxon>Bacillati</taxon>
        <taxon>Actinomycetota</taxon>
        <taxon>Actinomycetes</taxon>
        <taxon>Micrococcales</taxon>
        <taxon>Cellulomonadaceae</taxon>
        <taxon>Sediminihabitans</taxon>
    </lineage>
</organism>
<sequence length="188" mass="20807">MSTSDTLDAAQTANRSYLTLLQEQVGHELDAHQQYVAIAVWFDANDLPRLAAHFYRQAIEERNHAMMIVQYMLDRDIPVTIPGTDPVRNDFLSVTEPLELALAQEKQVTDQIEAIFRAARAEGDAIGEQFMLWFLKEQVEEVASANTLLTVARRAGDNLFDLENFVARETIGDAGESADAPEAAGGAL</sequence>
<dbReference type="GO" id="GO:0004322">
    <property type="term" value="F:ferroxidase activity"/>
    <property type="evidence" value="ECO:0007669"/>
    <property type="project" value="TreeGrafter"/>
</dbReference>
<evidence type="ECO:0000313" key="8">
    <source>
        <dbReference type="EMBL" id="PJJ70035.1"/>
    </source>
</evidence>
<dbReference type="Gene3D" id="1.20.1260.10">
    <property type="match status" value="1"/>
</dbReference>
<dbReference type="Pfam" id="PF00210">
    <property type="entry name" value="Ferritin"/>
    <property type="match status" value="1"/>
</dbReference>
<feature type="binding site" evidence="5">
    <location>
        <position position="28"/>
    </location>
    <ligand>
        <name>Fe cation</name>
        <dbReference type="ChEBI" id="CHEBI:24875"/>
        <label>1</label>
    </ligand>
</feature>
<keyword evidence="4 5" id="KW-0408">Iron</keyword>
<dbReference type="RefSeq" id="WP_100423652.1">
    <property type="nucleotide sequence ID" value="NZ_BOOX01000013.1"/>
</dbReference>
<dbReference type="OrthoDB" id="9801481at2"/>
<dbReference type="SUPFAM" id="SSF47240">
    <property type="entry name" value="Ferritin-like"/>
    <property type="match status" value="1"/>
</dbReference>
<dbReference type="EMBL" id="PGFE01000004">
    <property type="protein sequence ID" value="PJJ70035.1"/>
    <property type="molecule type" value="Genomic_DNA"/>
</dbReference>
<keyword evidence="2 5" id="KW-0479">Metal-binding</keyword>
<dbReference type="InterPro" id="IPR008331">
    <property type="entry name" value="Ferritin_DPS_dom"/>
</dbReference>
<dbReference type="PANTHER" id="PTHR11431">
    <property type="entry name" value="FERRITIN"/>
    <property type="match status" value="1"/>
</dbReference>
<dbReference type="GO" id="GO:0006826">
    <property type="term" value="P:iron ion transport"/>
    <property type="evidence" value="ECO:0007669"/>
    <property type="project" value="InterPro"/>
</dbReference>
<dbReference type="InterPro" id="IPR001519">
    <property type="entry name" value="Ferritin"/>
</dbReference>
<evidence type="ECO:0000256" key="1">
    <source>
        <dbReference type="ARBA" id="ARBA00022434"/>
    </source>
</evidence>
<feature type="domain" description="Ferritin-like diiron" evidence="7">
    <location>
        <begin position="11"/>
        <end position="156"/>
    </location>
</feature>
<dbReference type="GO" id="GO:0005829">
    <property type="term" value="C:cytosol"/>
    <property type="evidence" value="ECO:0007669"/>
    <property type="project" value="TreeGrafter"/>
</dbReference>
<feature type="binding site" evidence="5">
    <location>
        <position position="105"/>
    </location>
    <ligand>
        <name>Fe cation</name>
        <dbReference type="ChEBI" id="CHEBI:24875"/>
        <label>1</label>
    </ligand>
</feature>
<evidence type="ECO:0000259" key="7">
    <source>
        <dbReference type="PROSITE" id="PS50905"/>
    </source>
</evidence>
<dbReference type="InterPro" id="IPR009040">
    <property type="entry name" value="Ferritin-like_diiron"/>
</dbReference>
<dbReference type="GO" id="GO:0008198">
    <property type="term" value="F:ferrous iron binding"/>
    <property type="evidence" value="ECO:0007669"/>
    <property type="project" value="TreeGrafter"/>
</dbReference>
<keyword evidence="9" id="KW-1185">Reference proteome</keyword>
<dbReference type="Proteomes" id="UP000231693">
    <property type="component" value="Unassembled WGS sequence"/>
</dbReference>
<gene>
    <name evidence="8" type="ORF">CLV28_2512</name>
</gene>
<evidence type="ECO:0000256" key="4">
    <source>
        <dbReference type="ARBA" id="ARBA00023004"/>
    </source>
</evidence>
<name>A0A2M9CDU8_9CELL</name>
<dbReference type="AlphaFoldDB" id="A0A2M9CDU8"/>
<reference evidence="8 9" key="1">
    <citation type="submission" date="2017-11" db="EMBL/GenBank/DDBJ databases">
        <title>Genomic Encyclopedia of Archaeal and Bacterial Type Strains, Phase II (KMG-II): From Individual Species to Whole Genera.</title>
        <authorList>
            <person name="Goeker M."/>
        </authorList>
    </citation>
    <scope>NUCLEOTIDE SEQUENCE [LARGE SCALE GENOMIC DNA]</scope>
    <source>
        <strain evidence="8 9">DSM 25478</strain>
    </source>
</reference>
<accession>A0A2M9CDU8</accession>
<dbReference type="InterPro" id="IPR041719">
    <property type="entry name" value="Ferritin_prok"/>
</dbReference>
<evidence type="ECO:0000256" key="6">
    <source>
        <dbReference type="RuleBase" id="RU361145"/>
    </source>
</evidence>
<proteinExistence type="predicted"/>
<dbReference type="InterPro" id="IPR009078">
    <property type="entry name" value="Ferritin-like_SF"/>
</dbReference>
<evidence type="ECO:0000313" key="9">
    <source>
        <dbReference type="Proteomes" id="UP000231693"/>
    </source>
</evidence>
<feature type="binding site" evidence="5">
    <location>
        <position position="138"/>
    </location>
    <ligand>
        <name>Fe cation</name>
        <dbReference type="ChEBI" id="CHEBI:24875"/>
        <label>1</label>
    </ligand>
</feature>